<comment type="caution">
    <text evidence="2">The sequence shown here is derived from an EMBL/GenBank/DDBJ whole genome shotgun (WGS) entry which is preliminary data.</text>
</comment>
<dbReference type="AlphaFoldDB" id="A0A916PC19"/>
<evidence type="ECO:0000313" key="2">
    <source>
        <dbReference type="EMBL" id="COY81349.1"/>
    </source>
</evidence>
<sequence length="78" mass="8598">MQLRFTQGEPVGVAVDSLVRCGTEQRENRLEGLLHHSSLLDRIDAHHVGVRRQRAGAGAEHDPPTGQVIQQHPTVGHH</sequence>
<protein>
    <submittedName>
        <fullName evidence="2">Uncharacterized protein</fullName>
    </submittedName>
</protein>
<evidence type="ECO:0000256" key="1">
    <source>
        <dbReference type="SAM" id="MobiDB-lite"/>
    </source>
</evidence>
<dbReference type="EMBL" id="CSBK01001547">
    <property type="protein sequence ID" value="COY81349.1"/>
    <property type="molecule type" value="Genomic_DNA"/>
</dbReference>
<dbReference type="Proteomes" id="UP000039021">
    <property type="component" value="Unassembled WGS sequence"/>
</dbReference>
<gene>
    <name evidence="2" type="ORF">ERS007739_03112</name>
</gene>
<organism evidence="2 3">
    <name type="scientific">Mycobacterium tuberculosis</name>
    <dbReference type="NCBI Taxonomy" id="1773"/>
    <lineage>
        <taxon>Bacteria</taxon>
        <taxon>Bacillati</taxon>
        <taxon>Actinomycetota</taxon>
        <taxon>Actinomycetes</taxon>
        <taxon>Mycobacteriales</taxon>
        <taxon>Mycobacteriaceae</taxon>
        <taxon>Mycobacterium</taxon>
        <taxon>Mycobacterium tuberculosis complex</taxon>
    </lineage>
</organism>
<proteinExistence type="predicted"/>
<evidence type="ECO:0000313" key="3">
    <source>
        <dbReference type="Proteomes" id="UP000039021"/>
    </source>
</evidence>
<reference evidence="3" key="1">
    <citation type="submission" date="2015-03" db="EMBL/GenBank/DDBJ databases">
        <authorList>
            <consortium name="Pathogen Informatics"/>
        </authorList>
    </citation>
    <scope>NUCLEOTIDE SEQUENCE [LARGE SCALE GENOMIC DNA]</scope>
    <source>
        <strain evidence="3">N09902308</strain>
    </source>
</reference>
<name>A0A916PC19_MYCTX</name>
<feature type="region of interest" description="Disordered" evidence="1">
    <location>
        <begin position="50"/>
        <end position="78"/>
    </location>
</feature>
<accession>A0A916PC19</accession>
<feature type="compositionally biased region" description="Polar residues" evidence="1">
    <location>
        <begin position="67"/>
        <end position="78"/>
    </location>
</feature>